<accession>X7E7J5</accession>
<sequence>MEHLLTSFKEGNVILFVGAGVSMNLGLPSWDSLIDKIAEDLDYDPEIYKTFGDHLALAEYYRLTKGSIDGLSSWMDENWHTSDIDVSTSKVHEEIAKAEFPIIYTTNYDRWLEHAFDHYKMPYTKISSVSDLKKVKDNTTQIVKFHGDFDDNKSIVLDETSYFERLGFETPLDIKLRSDILGKSVLFIGYSLADINIRFLFYKLSMLWKAHHLGEAQPKSYVFSPKPNPVQEKILEQWGIEMISSEIEHPGKALEDFLSKFMGSSVNR</sequence>
<dbReference type="InterPro" id="IPR029035">
    <property type="entry name" value="DHS-like_NAD/FAD-binding_dom"/>
</dbReference>
<dbReference type="Gene3D" id="3.40.50.1220">
    <property type="entry name" value="TPP-binding domain"/>
    <property type="match status" value="1"/>
</dbReference>
<dbReference type="PATRIC" id="fig|1122207.3.peg.1594"/>
<organism evidence="1 2">
    <name type="scientific">Marinomonas ushuaiensis DSM 15871</name>
    <dbReference type="NCBI Taxonomy" id="1122207"/>
    <lineage>
        <taxon>Bacteria</taxon>
        <taxon>Pseudomonadati</taxon>
        <taxon>Pseudomonadota</taxon>
        <taxon>Gammaproteobacteria</taxon>
        <taxon>Oceanospirillales</taxon>
        <taxon>Oceanospirillaceae</taxon>
        <taxon>Marinomonas</taxon>
    </lineage>
</organism>
<dbReference type="Proteomes" id="UP000054058">
    <property type="component" value="Unassembled WGS sequence"/>
</dbReference>
<dbReference type="EMBL" id="JAMB01000005">
    <property type="protein sequence ID" value="ETX11143.1"/>
    <property type="molecule type" value="Genomic_DNA"/>
</dbReference>
<name>X7E7J5_9GAMM</name>
<dbReference type="AlphaFoldDB" id="X7E7J5"/>
<evidence type="ECO:0000313" key="2">
    <source>
        <dbReference type="Proteomes" id="UP000054058"/>
    </source>
</evidence>
<keyword evidence="2" id="KW-1185">Reference proteome</keyword>
<evidence type="ECO:0000313" key="1">
    <source>
        <dbReference type="EMBL" id="ETX11143.1"/>
    </source>
</evidence>
<dbReference type="STRING" id="1122207.MUS1_12295"/>
<dbReference type="PIRSF" id="PIRSF033541">
    <property type="entry name" value="ORF25P_Sir2"/>
    <property type="match status" value="1"/>
</dbReference>
<proteinExistence type="predicted"/>
<protein>
    <submittedName>
        <fullName evidence="1">Uncharacterized protein</fullName>
    </submittedName>
</protein>
<dbReference type="eggNOG" id="COG0846">
    <property type="taxonomic scope" value="Bacteria"/>
</dbReference>
<comment type="caution">
    <text evidence="1">The sequence shown here is derived from an EMBL/GenBank/DDBJ whole genome shotgun (WGS) entry which is preliminary data.</text>
</comment>
<dbReference type="SUPFAM" id="SSF52467">
    <property type="entry name" value="DHS-like NAD/FAD-binding domain"/>
    <property type="match status" value="1"/>
</dbReference>
<gene>
    <name evidence="1" type="ORF">MUS1_12295</name>
</gene>
<dbReference type="Pfam" id="PF13289">
    <property type="entry name" value="SIR2_2"/>
    <property type="match status" value="1"/>
</dbReference>
<dbReference type="InterPro" id="IPR014583">
    <property type="entry name" value="Uncharacterised_Sir2-like"/>
</dbReference>
<reference evidence="1 2" key="1">
    <citation type="submission" date="2014-01" db="EMBL/GenBank/DDBJ databases">
        <title>Marinomonas ushuaiensis DSM 15871 Genome Sequencing.</title>
        <authorList>
            <person name="Lai Q."/>
            <person name="Shao Z.S."/>
        </authorList>
    </citation>
    <scope>NUCLEOTIDE SEQUENCE [LARGE SCALE GENOMIC DNA]</scope>
    <source>
        <strain evidence="1 2">DSM 15871</strain>
    </source>
</reference>
<dbReference type="OrthoDB" id="95129at2"/>